<dbReference type="RefSeq" id="WP_344814951.1">
    <property type="nucleotide sequence ID" value="NZ_BAABCT010000001.1"/>
</dbReference>
<protein>
    <submittedName>
        <fullName evidence="2">DUF2807 domain-containing protein</fullName>
    </submittedName>
</protein>
<keyword evidence="3" id="KW-1185">Reference proteome</keyword>
<accession>A0ABP7V7I4</accession>
<dbReference type="Pfam" id="PF10988">
    <property type="entry name" value="DUF2807"/>
    <property type="match status" value="1"/>
</dbReference>
<organism evidence="2 3">
    <name type="scientific">Flavobacterium cheonanense</name>
    <dbReference type="NCBI Taxonomy" id="706183"/>
    <lineage>
        <taxon>Bacteria</taxon>
        <taxon>Pseudomonadati</taxon>
        <taxon>Bacteroidota</taxon>
        <taxon>Flavobacteriia</taxon>
        <taxon>Flavobacteriales</taxon>
        <taxon>Flavobacteriaceae</taxon>
        <taxon>Flavobacterium</taxon>
    </lineage>
</organism>
<dbReference type="EMBL" id="BAABCT010000001">
    <property type="protein sequence ID" value="GAA4061039.1"/>
    <property type="molecule type" value="Genomic_DNA"/>
</dbReference>
<feature type="domain" description="Putative auto-transporter adhesin head GIN" evidence="1">
    <location>
        <begin position="39"/>
        <end position="178"/>
    </location>
</feature>
<comment type="caution">
    <text evidence="2">The sequence shown here is derived from an EMBL/GenBank/DDBJ whole genome shotgun (WGS) entry which is preliminary data.</text>
</comment>
<sequence length="277" mass="30996">MKKTIFLTLLLITTLSYSQKKEKVKGSKIVTTEIKKIEPFEAIEVLDNIEVFIVKGTECGLEIEADDNLHDAIDIVLNGSTLKLSTLKNAFGYKKLSVRITYTDTFKSIITRNESSVTALADIELENITLKSYDESKLFINSKAKNFTLIMDDKSRIELNSKADKSSITLSKNAKLKALITSKDLTFDMYQKTDAVVEGDVNDLKLRLDNNATFDGKKLTSKNVSVISESYTNVSVLCTTHIIIEASGKSEIDLYGDQKVELKRFVDSAILRKKPTK</sequence>
<name>A0ABP7V7I4_9FLAO</name>
<proteinExistence type="predicted"/>
<evidence type="ECO:0000313" key="3">
    <source>
        <dbReference type="Proteomes" id="UP001500367"/>
    </source>
</evidence>
<evidence type="ECO:0000259" key="1">
    <source>
        <dbReference type="Pfam" id="PF10988"/>
    </source>
</evidence>
<dbReference type="InterPro" id="IPR021255">
    <property type="entry name" value="DUF2807"/>
</dbReference>
<dbReference type="Proteomes" id="UP001500367">
    <property type="component" value="Unassembled WGS sequence"/>
</dbReference>
<evidence type="ECO:0000313" key="2">
    <source>
        <dbReference type="EMBL" id="GAA4061039.1"/>
    </source>
</evidence>
<reference evidence="3" key="1">
    <citation type="journal article" date="2019" name="Int. J. Syst. Evol. Microbiol.">
        <title>The Global Catalogue of Microorganisms (GCM) 10K type strain sequencing project: providing services to taxonomists for standard genome sequencing and annotation.</title>
        <authorList>
            <consortium name="The Broad Institute Genomics Platform"/>
            <consortium name="The Broad Institute Genome Sequencing Center for Infectious Disease"/>
            <person name="Wu L."/>
            <person name="Ma J."/>
        </authorList>
    </citation>
    <scope>NUCLEOTIDE SEQUENCE [LARGE SCALE GENOMIC DNA]</scope>
    <source>
        <strain evidence="3">JCM 17069</strain>
    </source>
</reference>
<gene>
    <name evidence="2" type="ORF">GCM10022389_01800</name>
</gene>
<dbReference type="Gene3D" id="2.160.20.120">
    <property type="match status" value="1"/>
</dbReference>